<dbReference type="RefSeq" id="WP_372389589.1">
    <property type="nucleotide sequence ID" value="NZ_JBGNYA010000001.1"/>
</dbReference>
<proteinExistence type="predicted"/>
<dbReference type="Proteomes" id="UP001570511">
    <property type="component" value="Unassembled WGS sequence"/>
</dbReference>
<evidence type="ECO:0000313" key="2">
    <source>
        <dbReference type="EMBL" id="MFA1611354.1"/>
    </source>
</evidence>
<name>A0ABD5MFI4_9EURY</name>
<evidence type="ECO:0000313" key="3">
    <source>
        <dbReference type="Proteomes" id="UP001570511"/>
    </source>
</evidence>
<dbReference type="AlphaFoldDB" id="A0ABD5MFI4"/>
<keyword evidence="3" id="KW-1185">Reference proteome</keyword>
<dbReference type="EMBL" id="JBGNYA010000001">
    <property type="protein sequence ID" value="MFA1611354.1"/>
    <property type="molecule type" value="Genomic_DNA"/>
</dbReference>
<evidence type="ECO:0000256" key="1">
    <source>
        <dbReference type="SAM" id="MobiDB-lite"/>
    </source>
</evidence>
<feature type="region of interest" description="Disordered" evidence="1">
    <location>
        <begin position="1"/>
        <end position="20"/>
    </location>
</feature>
<accession>A0ABD5MFI4</accession>
<reference evidence="2 3" key="1">
    <citation type="submission" date="2024-08" db="EMBL/GenBank/DDBJ databases">
        <title>Halobellus sp. MBLA0158 whole genome sequence.</title>
        <authorList>
            <person name="Hwang C.Y."/>
            <person name="Cho E.-S."/>
            <person name="Seo M.-J."/>
        </authorList>
    </citation>
    <scope>NUCLEOTIDE SEQUENCE [LARGE SCALE GENOMIC DNA]</scope>
    <source>
        <strain evidence="2 3">MBLA0158</strain>
    </source>
</reference>
<protein>
    <submittedName>
        <fullName evidence="2">Uncharacterized protein</fullName>
    </submittedName>
</protein>
<gene>
    <name evidence="2" type="ORF">OS889_10115</name>
</gene>
<comment type="caution">
    <text evidence="2">The sequence shown here is derived from an EMBL/GenBank/DDBJ whole genome shotgun (WGS) entry which is preliminary data.</text>
</comment>
<sequence length="67" mass="7427">MTDDADAADPEAEASNESLDDVVTEFLRDVDAAREDYDRGYTDADATLSVVLSHVDRLREAFEDSDE</sequence>
<organism evidence="2 3">
    <name type="scientific">Halobellus rubicundus</name>
    <dbReference type="NCBI Taxonomy" id="2996466"/>
    <lineage>
        <taxon>Archaea</taxon>
        <taxon>Methanobacteriati</taxon>
        <taxon>Methanobacteriota</taxon>
        <taxon>Stenosarchaea group</taxon>
        <taxon>Halobacteria</taxon>
        <taxon>Halobacteriales</taxon>
        <taxon>Haloferacaceae</taxon>
        <taxon>Halobellus</taxon>
    </lineage>
</organism>